<dbReference type="Gene3D" id="3.40.50.970">
    <property type="match status" value="1"/>
</dbReference>
<dbReference type="CDD" id="cd07033">
    <property type="entry name" value="TPP_PYR_DXS_TK_like"/>
    <property type="match status" value="1"/>
</dbReference>
<dbReference type="SMART" id="SM00861">
    <property type="entry name" value="Transket_pyr"/>
    <property type="match status" value="1"/>
</dbReference>
<evidence type="ECO:0000259" key="4">
    <source>
        <dbReference type="SMART" id="SM00861"/>
    </source>
</evidence>
<protein>
    <submittedName>
        <fullName evidence="5">Transketolase family protein</fullName>
    </submittedName>
</protein>
<organism evidence="5 6">
    <name type="scientific">Candidatus Scatomonas pullistercoris</name>
    <dbReference type="NCBI Taxonomy" id="2840920"/>
    <lineage>
        <taxon>Bacteria</taxon>
        <taxon>Bacillati</taxon>
        <taxon>Bacillota</taxon>
        <taxon>Clostridia</taxon>
        <taxon>Lachnospirales</taxon>
        <taxon>Lachnospiraceae</taxon>
        <taxon>Lachnospiraceae incertae sedis</taxon>
        <taxon>Candidatus Scatomonas</taxon>
    </lineage>
</organism>
<dbReference type="Gene3D" id="3.40.50.920">
    <property type="match status" value="1"/>
</dbReference>
<comment type="similarity">
    <text evidence="2">Belongs to the transketolase family.</text>
</comment>
<dbReference type="Proteomes" id="UP000824169">
    <property type="component" value="Unassembled WGS sequence"/>
</dbReference>
<dbReference type="Pfam" id="PF02779">
    <property type="entry name" value="Transket_pyr"/>
    <property type="match status" value="1"/>
</dbReference>
<dbReference type="PANTHER" id="PTHR43825">
    <property type="entry name" value="PYRUVATE DEHYDROGENASE E1 COMPONENT"/>
    <property type="match status" value="1"/>
</dbReference>
<reference evidence="5" key="2">
    <citation type="journal article" date="2021" name="PeerJ">
        <title>Extensive microbial diversity within the chicken gut microbiome revealed by metagenomics and culture.</title>
        <authorList>
            <person name="Gilroy R."/>
            <person name="Ravi A."/>
            <person name="Getino M."/>
            <person name="Pursley I."/>
            <person name="Horton D.L."/>
            <person name="Alikhan N.F."/>
            <person name="Baker D."/>
            <person name="Gharbi K."/>
            <person name="Hall N."/>
            <person name="Watson M."/>
            <person name="Adriaenssens E.M."/>
            <person name="Foster-Nyarko E."/>
            <person name="Jarju S."/>
            <person name="Secka A."/>
            <person name="Antonio M."/>
            <person name="Oren A."/>
            <person name="Chaudhuri R.R."/>
            <person name="La Ragione R."/>
            <person name="Hildebrand F."/>
            <person name="Pallen M.J."/>
        </authorList>
    </citation>
    <scope>NUCLEOTIDE SEQUENCE</scope>
    <source>
        <strain evidence="5">CHK188-20938</strain>
    </source>
</reference>
<evidence type="ECO:0000256" key="1">
    <source>
        <dbReference type="ARBA" id="ARBA00001964"/>
    </source>
</evidence>
<dbReference type="InterPro" id="IPR005475">
    <property type="entry name" value="Transketolase-like_Pyr-bd"/>
</dbReference>
<dbReference type="InterPro" id="IPR051157">
    <property type="entry name" value="PDH/Transketolase"/>
</dbReference>
<evidence type="ECO:0000256" key="2">
    <source>
        <dbReference type="ARBA" id="ARBA00007131"/>
    </source>
</evidence>
<sequence length="313" mass="33992">MMETKTCRGAFSEKILREAKKDKDIVVVCTDSRGSASLGDYPQELPEQFVEMGIAEQNAITVSAGMASMGKKVYAIGPASFYSMRSAEQVKVDVAYSHNNVKIIGISGGISYGALGATHHSLQDIALMRAIPGMIVEIPSDAVQMEKLVEEFLKTEEPAYIRVGRGGVPVLYGEDTQIKIGQAVRWHEGRDAAVIACGQMVWRALQAANLLKEEGIQIRVYDMHTIKPLDEKAVLEAAESCGCILTVEEHSPYGGLGGAVAEITAEKCPVPVHILAIPDEDVPNGTDDEVFSYYHMNAEGIAEHVKELVKEKK</sequence>
<dbReference type="InterPro" id="IPR029061">
    <property type="entry name" value="THDP-binding"/>
</dbReference>
<evidence type="ECO:0000313" key="6">
    <source>
        <dbReference type="Proteomes" id="UP000824169"/>
    </source>
</evidence>
<dbReference type="InterPro" id="IPR033248">
    <property type="entry name" value="Transketolase_C"/>
</dbReference>
<keyword evidence="3" id="KW-0786">Thiamine pyrophosphate</keyword>
<dbReference type="Pfam" id="PF02780">
    <property type="entry name" value="Transketolase_C"/>
    <property type="match status" value="1"/>
</dbReference>
<accession>A0A9D1P3J8</accession>
<comment type="caution">
    <text evidence="5">The sequence shown here is derived from an EMBL/GenBank/DDBJ whole genome shotgun (WGS) entry which is preliminary data.</text>
</comment>
<dbReference type="FunFam" id="3.40.50.970:FF:000129">
    <property type="entry name" value="Transketolase"/>
    <property type="match status" value="1"/>
</dbReference>
<evidence type="ECO:0000256" key="3">
    <source>
        <dbReference type="ARBA" id="ARBA00023052"/>
    </source>
</evidence>
<proteinExistence type="inferred from homology"/>
<dbReference type="InterPro" id="IPR009014">
    <property type="entry name" value="Transketo_C/PFOR_II"/>
</dbReference>
<evidence type="ECO:0000313" key="5">
    <source>
        <dbReference type="EMBL" id="HIV25412.1"/>
    </source>
</evidence>
<comment type="cofactor">
    <cofactor evidence="1">
        <name>thiamine diphosphate</name>
        <dbReference type="ChEBI" id="CHEBI:58937"/>
    </cofactor>
</comment>
<dbReference type="PANTHER" id="PTHR43825:SF1">
    <property type="entry name" value="TRANSKETOLASE-LIKE PYRIMIDINE-BINDING DOMAIN-CONTAINING PROTEIN"/>
    <property type="match status" value="1"/>
</dbReference>
<dbReference type="EMBL" id="DVOO01000016">
    <property type="protein sequence ID" value="HIV25412.1"/>
    <property type="molecule type" value="Genomic_DNA"/>
</dbReference>
<dbReference type="SUPFAM" id="SSF52518">
    <property type="entry name" value="Thiamin diphosphate-binding fold (THDP-binding)"/>
    <property type="match status" value="1"/>
</dbReference>
<dbReference type="SUPFAM" id="SSF52922">
    <property type="entry name" value="TK C-terminal domain-like"/>
    <property type="match status" value="1"/>
</dbReference>
<reference evidence="5" key="1">
    <citation type="submission" date="2020-10" db="EMBL/GenBank/DDBJ databases">
        <authorList>
            <person name="Gilroy R."/>
        </authorList>
    </citation>
    <scope>NUCLEOTIDE SEQUENCE</scope>
    <source>
        <strain evidence="5">CHK188-20938</strain>
    </source>
</reference>
<dbReference type="AlphaFoldDB" id="A0A9D1P3J8"/>
<feature type="domain" description="Transketolase-like pyrimidine-binding" evidence="4">
    <location>
        <begin position="5"/>
        <end position="170"/>
    </location>
</feature>
<gene>
    <name evidence="5" type="ORF">IAB71_06440</name>
</gene>
<name>A0A9D1P3J8_9FIRM</name>